<name>A0A4Z1KEN8_9HELO</name>
<proteinExistence type="predicted"/>
<dbReference type="InterPro" id="IPR045518">
    <property type="entry name" value="2EXR"/>
</dbReference>
<dbReference type="EMBL" id="PQXO01000479">
    <property type="protein sequence ID" value="TGO84653.1"/>
    <property type="molecule type" value="Genomic_DNA"/>
</dbReference>
<dbReference type="PANTHER" id="PTHR35910:SF1">
    <property type="entry name" value="2EXR DOMAIN-CONTAINING PROTEIN"/>
    <property type="match status" value="1"/>
</dbReference>
<sequence>MDNDHKHSREIRQKSTTWKAKVGSIGHSCQKKKSLKRTQSSAKKAATPIDSCLTQGDNDELENQCGTIFHPFSRLPIELRLKIWKMSWESRNIGIVTRIDYVPTGHGTVTDVKRLASPPPTMSVNRESRAETLLHYKPLNLAPLALGHLVSQFYFNYELDTLAVYMVGVTKWYGSKLYPTHAGITRNFFNTAAALRNIRSLLVIPYGVYGYYQVVLSEHHEVHTNHASAHSYLYELILLADSFLEGITYNSPNRQSKLIPFGYTPLIPGHLNPVGQQFAQHILVDPSSWEDTKSSSYGMFRLPGGQGMFNWKSWLIKNFRLKLR</sequence>
<dbReference type="PANTHER" id="PTHR35910">
    <property type="entry name" value="2EXR DOMAIN-CONTAINING PROTEIN"/>
    <property type="match status" value="1"/>
</dbReference>
<reference evidence="3 4" key="1">
    <citation type="submission" date="2017-12" db="EMBL/GenBank/DDBJ databases">
        <title>Comparative genomics of Botrytis spp.</title>
        <authorList>
            <person name="Valero-Jimenez C.A."/>
            <person name="Tapia P."/>
            <person name="Veloso J."/>
            <person name="Silva-Moreno E."/>
            <person name="Staats M."/>
            <person name="Valdes J.H."/>
            <person name="Van Kan J.A.L."/>
        </authorList>
    </citation>
    <scope>NUCLEOTIDE SEQUENCE [LARGE SCALE GENOMIC DNA]</scope>
    <source>
        <strain evidence="3 4">MUCL3349</strain>
    </source>
</reference>
<organism evidence="3 4">
    <name type="scientific">Botrytis porri</name>
    <dbReference type="NCBI Taxonomy" id="87229"/>
    <lineage>
        <taxon>Eukaryota</taxon>
        <taxon>Fungi</taxon>
        <taxon>Dikarya</taxon>
        <taxon>Ascomycota</taxon>
        <taxon>Pezizomycotina</taxon>
        <taxon>Leotiomycetes</taxon>
        <taxon>Helotiales</taxon>
        <taxon>Sclerotiniaceae</taxon>
        <taxon>Botrytis</taxon>
    </lineage>
</organism>
<feature type="domain" description="2EXR" evidence="2">
    <location>
        <begin position="69"/>
        <end position="162"/>
    </location>
</feature>
<dbReference type="Proteomes" id="UP000297280">
    <property type="component" value="Unassembled WGS sequence"/>
</dbReference>
<evidence type="ECO:0000256" key="1">
    <source>
        <dbReference type="SAM" id="MobiDB-lite"/>
    </source>
</evidence>
<evidence type="ECO:0000259" key="2">
    <source>
        <dbReference type="Pfam" id="PF20150"/>
    </source>
</evidence>
<feature type="region of interest" description="Disordered" evidence="1">
    <location>
        <begin position="1"/>
        <end position="48"/>
    </location>
</feature>
<protein>
    <recommendedName>
        <fullName evidence="2">2EXR domain-containing protein</fullName>
    </recommendedName>
</protein>
<gene>
    <name evidence="3" type="ORF">BPOR_0480g00010</name>
</gene>
<accession>A0A4Z1KEN8</accession>
<evidence type="ECO:0000313" key="4">
    <source>
        <dbReference type="Proteomes" id="UP000297280"/>
    </source>
</evidence>
<comment type="caution">
    <text evidence="3">The sequence shown here is derived from an EMBL/GenBank/DDBJ whole genome shotgun (WGS) entry which is preliminary data.</text>
</comment>
<evidence type="ECO:0000313" key="3">
    <source>
        <dbReference type="EMBL" id="TGO84653.1"/>
    </source>
</evidence>
<keyword evidence="4" id="KW-1185">Reference proteome</keyword>
<dbReference type="AlphaFoldDB" id="A0A4Z1KEN8"/>
<dbReference type="Pfam" id="PF20150">
    <property type="entry name" value="2EXR"/>
    <property type="match status" value="1"/>
</dbReference>
<feature type="compositionally biased region" description="Basic and acidic residues" evidence="1">
    <location>
        <begin position="1"/>
        <end position="13"/>
    </location>
</feature>